<keyword evidence="2" id="KW-0004">4Fe-4S</keyword>
<reference evidence="9" key="1">
    <citation type="journal article" date="2023" name="J. Hazard. Mater.">
        <title>Anaerobic biodegradation of pyrene and benzo[a]pyrene by a new sulfate-reducing Desulforamulus aquiferis strain DSA.</title>
        <authorList>
            <person name="Zhang Z."/>
            <person name="Sun J."/>
            <person name="Gong X."/>
            <person name="Wang C."/>
            <person name="Wang H."/>
        </authorList>
    </citation>
    <scope>NUCLEOTIDE SEQUENCE</scope>
    <source>
        <strain evidence="9">DSA</strain>
    </source>
</reference>
<dbReference type="Gene3D" id="3.40.50.11540">
    <property type="entry name" value="NADH-ubiquinone oxidoreductase 51kDa subunit"/>
    <property type="match status" value="1"/>
</dbReference>
<dbReference type="RefSeq" id="WP_304542984.1">
    <property type="nucleotide sequence ID" value="NZ_JARPTC010000015.1"/>
</dbReference>
<keyword evidence="3" id="KW-0479">Metal-binding</keyword>
<dbReference type="PROSITE" id="PS51379">
    <property type="entry name" value="4FE4S_FER_2"/>
    <property type="match status" value="1"/>
</dbReference>
<dbReference type="PIRSF" id="PIRSF036408">
    <property type="entry name" value="PduS_prd"/>
    <property type="match status" value="1"/>
</dbReference>
<keyword evidence="7" id="KW-0411">Iron-sulfur</keyword>
<keyword evidence="1" id="KW-0813">Transport</keyword>
<dbReference type="SUPFAM" id="SSF46548">
    <property type="entry name" value="alpha-helical ferredoxin"/>
    <property type="match status" value="1"/>
</dbReference>
<dbReference type="Pfam" id="PF13534">
    <property type="entry name" value="Fer4_17"/>
    <property type="match status" value="1"/>
</dbReference>
<evidence type="ECO:0000256" key="2">
    <source>
        <dbReference type="ARBA" id="ARBA00022485"/>
    </source>
</evidence>
<dbReference type="SUPFAM" id="SSF142984">
    <property type="entry name" value="Nqo1 middle domain-like"/>
    <property type="match status" value="1"/>
</dbReference>
<dbReference type="InterPro" id="IPR037225">
    <property type="entry name" value="Nuo51_FMN-bd_sf"/>
</dbReference>
<keyword evidence="6" id="KW-0408">Iron</keyword>
<comment type="caution">
    <text evidence="9">The sequence shown here is derived from an EMBL/GenBank/DDBJ whole genome shotgun (WGS) entry which is preliminary data.</text>
</comment>
<dbReference type="InterPro" id="IPR009051">
    <property type="entry name" value="Helical_ferredxn"/>
</dbReference>
<evidence type="ECO:0000256" key="3">
    <source>
        <dbReference type="ARBA" id="ARBA00022723"/>
    </source>
</evidence>
<organism evidence="9 10">
    <name type="scientific">Desulforamulus aquiferis</name>
    <dbReference type="NCBI Taxonomy" id="1397668"/>
    <lineage>
        <taxon>Bacteria</taxon>
        <taxon>Bacillati</taxon>
        <taxon>Bacillota</taxon>
        <taxon>Clostridia</taxon>
        <taxon>Eubacteriales</taxon>
        <taxon>Peptococcaceae</taxon>
        <taxon>Desulforamulus</taxon>
    </lineage>
</organism>
<dbReference type="GO" id="GO:0046872">
    <property type="term" value="F:metal ion binding"/>
    <property type="evidence" value="ECO:0007669"/>
    <property type="project" value="UniProtKB-KW"/>
</dbReference>
<dbReference type="Proteomes" id="UP001172911">
    <property type="component" value="Unassembled WGS sequence"/>
</dbReference>
<dbReference type="InterPro" id="IPR017900">
    <property type="entry name" value="4Fe4S_Fe_S_CS"/>
</dbReference>
<evidence type="ECO:0000256" key="6">
    <source>
        <dbReference type="ARBA" id="ARBA00023004"/>
    </source>
</evidence>
<keyword evidence="5" id="KW-0249">Electron transport</keyword>
<dbReference type="SUPFAM" id="SSF142019">
    <property type="entry name" value="Nqo1 FMN-binding domain-like"/>
    <property type="match status" value="1"/>
</dbReference>
<dbReference type="EMBL" id="JARPTC010000015">
    <property type="protein sequence ID" value="MDO7787716.1"/>
    <property type="molecule type" value="Genomic_DNA"/>
</dbReference>
<dbReference type="GO" id="GO:0051539">
    <property type="term" value="F:4 iron, 4 sulfur cluster binding"/>
    <property type="evidence" value="ECO:0007669"/>
    <property type="project" value="UniProtKB-KW"/>
</dbReference>
<evidence type="ECO:0000256" key="7">
    <source>
        <dbReference type="ARBA" id="ARBA00023014"/>
    </source>
</evidence>
<keyword evidence="4" id="KW-0677">Repeat</keyword>
<evidence type="ECO:0000313" key="10">
    <source>
        <dbReference type="Proteomes" id="UP001172911"/>
    </source>
</evidence>
<evidence type="ECO:0000313" key="9">
    <source>
        <dbReference type="EMBL" id="MDO7787716.1"/>
    </source>
</evidence>
<dbReference type="InterPro" id="IPR017054">
    <property type="entry name" value="PduS"/>
</dbReference>
<evidence type="ECO:0000259" key="8">
    <source>
        <dbReference type="PROSITE" id="PS51379"/>
    </source>
</evidence>
<reference evidence="9" key="2">
    <citation type="submission" date="2023-03" db="EMBL/GenBank/DDBJ databases">
        <authorList>
            <person name="Zhang Z."/>
        </authorList>
    </citation>
    <scope>NUCLEOTIDE SEQUENCE</scope>
    <source>
        <strain evidence="9">DSA</strain>
    </source>
</reference>
<feature type="domain" description="4Fe-4S ferredoxin-type" evidence="8">
    <location>
        <begin position="241"/>
        <end position="272"/>
    </location>
</feature>
<evidence type="ECO:0000256" key="5">
    <source>
        <dbReference type="ARBA" id="ARBA00022982"/>
    </source>
</evidence>
<keyword evidence="10" id="KW-1185">Reference proteome</keyword>
<dbReference type="Pfam" id="PF01512">
    <property type="entry name" value="Complex1_51K"/>
    <property type="match status" value="1"/>
</dbReference>
<gene>
    <name evidence="9" type="ORF">P6N53_10855</name>
</gene>
<dbReference type="InterPro" id="IPR017896">
    <property type="entry name" value="4Fe4S_Fe-S-bd"/>
</dbReference>
<accession>A0AAW7ZFC4</accession>
<dbReference type="Gene3D" id="1.10.1060.10">
    <property type="entry name" value="Alpha-helical ferredoxin"/>
    <property type="match status" value="1"/>
</dbReference>
<dbReference type="GO" id="GO:0009055">
    <property type="term" value="F:electron transfer activity"/>
    <property type="evidence" value="ECO:0007669"/>
    <property type="project" value="InterPro"/>
</dbReference>
<dbReference type="PANTHER" id="PTHR43034:SF2">
    <property type="entry name" value="ION-TRANSLOCATING OXIDOREDUCTASE COMPLEX SUBUNIT C"/>
    <property type="match status" value="1"/>
</dbReference>
<dbReference type="Pfam" id="PF13375">
    <property type="entry name" value="RnfC_N"/>
    <property type="match status" value="1"/>
</dbReference>
<dbReference type="AlphaFoldDB" id="A0AAW7ZFC4"/>
<dbReference type="GO" id="GO:0016020">
    <property type="term" value="C:membrane"/>
    <property type="evidence" value="ECO:0007669"/>
    <property type="project" value="InterPro"/>
</dbReference>
<protein>
    <submittedName>
        <fullName evidence="9">4Fe-4S dicluster domain-containing protein</fullName>
    </submittedName>
</protein>
<dbReference type="PROSITE" id="PS00198">
    <property type="entry name" value="4FE4S_FER_1"/>
    <property type="match status" value="1"/>
</dbReference>
<dbReference type="InterPro" id="IPR026902">
    <property type="entry name" value="RnfC_N"/>
</dbReference>
<proteinExistence type="predicted"/>
<evidence type="ECO:0000256" key="4">
    <source>
        <dbReference type="ARBA" id="ARBA00022737"/>
    </source>
</evidence>
<name>A0AAW7ZFC4_9FIRM</name>
<dbReference type="InterPro" id="IPR010208">
    <property type="entry name" value="Ion_transpt_RnfC/RsxC"/>
</dbReference>
<sequence length="445" mass="48388">MQADLINIIKNAGIVGAGGAGFPTHIKVAANAEYVIVNGAECEPLIQVDQQLMDILADKVVAGLESVMRITGAKQGIIALKGKYQRAIDSLERYTQGKSIEIFVLGDFYPAGDEQVTVYEVLKRIVPEGGIPLKVGTVVTNVETLLNIAEALEGHPVTDTYLTVAGNVPNPLTIKVPIGTSVKEVIALSGRSDLRGMAVIDGGPMMGKIVGDVNQPVTKTTKALLVLEEIHPLIQAKTMPLKTIIRQAKAACVQCQRCTDLCPRYLLGHRIEPHKIMRSLNYAKGEADVLKMTFFCSECGACEQIACPMFLSPRMINGRIKRELIQNGIKPNTSTRMPTAHSMREHRRIPTKRLKIRLGLIRYDRLAPLADLKYQPQVVRIPLSQHIGKPSTPTVELGQIVEKGMLIAQIPENSLGANIHASISGTVVEISKHIVIDSCKKGGNQ</sequence>
<evidence type="ECO:0000256" key="1">
    <source>
        <dbReference type="ARBA" id="ARBA00022448"/>
    </source>
</evidence>
<dbReference type="PANTHER" id="PTHR43034">
    <property type="entry name" value="ION-TRANSLOCATING OXIDOREDUCTASE COMPLEX SUBUNIT C"/>
    <property type="match status" value="1"/>
</dbReference>
<dbReference type="InterPro" id="IPR011538">
    <property type="entry name" value="Nuo51_FMN-bd"/>
</dbReference>